<reference evidence="3" key="3">
    <citation type="submission" date="2018-08" db="UniProtKB">
        <authorList>
            <consortium name="EnsemblPlants"/>
        </authorList>
    </citation>
    <scope>IDENTIFICATION</scope>
    <source>
        <strain evidence="3">cv. Bd21</strain>
    </source>
</reference>
<dbReference type="EMBL" id="CM000882">
    <property type="protein sequence ID" value="PNT68720.1"/>
    <property type="molecule type" value="Genomic_DNA"/>
</dbReference>
<dbReference type="InParanoid" id="A0A2K2D370"/>
<dbReference type="Proteomes" id="UP000008810">
    <property type="component" value="Chromosome 3"/>
</dbReference>
<evidence type="ECO:0000256" key="1">
    <source>
        <dbReference type="SAM" id="MobiDB-lite"/>
    </source>
</evidence>
<evidence type="ECO:0000313" key="4">
    <source>
        <dbReference type="Proteomes" id="UP000008810"/>
    </source>
</evidence>
<proteinExistence type="predicted"/>
<dbReference type="AlphaFoldDB" id="A0A2K2D370"/>
<dbReference type="EnsemblPlants" id="PNT68720">
    <property type="protein sequence ID" value="PNT68720"/>
    <property type="gene ID" value="BRADI_3g44441v3"/>
</dbReference>
<protein>
    <submittedName>
        <fullName evidence="2 3">Uncharacterized protein</fullName>
    </submittedName>
</protein>
<reference evidence="2" key="2">
    <citation type="submission" date="2017-06" db="EMBL/GenBank/DDBJ databases">
        <title>WGS assembly of Brachypodium distachyon.</title>
        <authorList>
            <consortium name="The International Brachypodium Initiative"/>
            <person name="Lucas S."/>
            <person name="Harmon-Smith M."/>
            <person name="Lail K."/>
            <person name="Tice H."/>
            <person name="Grimwood J."/>
            <person name="Bruce D."/>
            <person name="Barry K."/>
            <person name="Shu S."/>
            <person name="Lindquist E."/>
            <person name="Wang M."/>
            <person name="Pitluck S."/>
            <person name="Vogel J.P."/>
            <person name="Garvin D.F."/>
            <person name="Mockler T.C."/>
            <person name="Schmutz J."/>
            <person name="Rokhsar D."/>
            <person name="Bevan M.W."/>
        </authorList>
    </citation>
    <scope>NUCLEOTIDE SEQUENCE</scope>
    <source>
        <strain evidence="2">Bd21</strain>
    </source>
</reference>
<feature type="region of interest" description="Disordered" evidence="1">
    <location>
        <begin position="145"/>
        <end position="175"/>
    </location>
</feature>
<gene>
    <name evidence="2" type="ORF">BRADI_3g44441v3</name>
</gene>
<evidence type="ECO:0000313" key="3">
    <source>
        <dbReference type="EnsemblPlants" id="PNT68720"/>
    </source>
</evidence>
<dbReference type="Gramene" id="PNT68720">
    <property type="protein sequence ID" value="PNT68720"/>
    <property type="gene ID" value="BRADI_3g44441v3"/>
</dbReference>
<organism evidence="2">
    <name type="scientific">Brachypodium distachyon</name>
    <name type="common">Purple false brome</name>
    <name type="synonym">Trachynia distachya</name>
    <dbReference type="NCBI Taxonomy" id="15368"/>
    <lineage>
        <taxon>Eukaryota</taxon>
        <taxon>Viridiplantae</taxon>
        <taxon>Streptophyta</taxon>
        <taxon>Embryophyta</taxon>
        <taxon>Tracheophyta</taxon>
        <taxon>Spermatophyta</taxon>
        <taxon>Magnoliopsida</taxon>
        <taxon>Liliopsida</taxon>
        <taxon>Poales</taxon>
        <taxon>Poaceae</taxon>
        <taxon>BOP clade</taxon>
        <taxon>Pooideae</taxon>
        <taxon>Stipodae</taxon>
        <taxon>Brachypodieae</taxon>
        <taxon>Brachypodium</taxon>
    </lineage>
</organism>
<feature type="region of interest" description="Disordered" evidence="1">
    <location>
        <begin position="1"/>
        <end position="34"/>
    </location>
</feature>
<accession>A0A2K2D370</accession>
<keyword evidence="4" id="KW-1185">Reference proteome</keyword>
<evidence type="ECO:0000313" key="2">
    <source>
        <dbReference type="EMBL" id="PNT68720.1"/>
    </source>
</evidence>
<reference evidence="2 3" key="1">
    <citation type="journal article" date="2010" name="Nature">
        <title>Genome sequencing and analysis of the model grass Brachypodium distachyon.</title>
        <authorList>
            <consortium name="International Brachypodium Initiative"/>
        </authorList>
    </citation>
    <scope>NUCLEOTIDE SEQUENCE [LARGE SCALE GENOMIC DNA]</scope>
    <source>
        <strain evidence="2 3">Bd21</strain>
    </source>
</reference>
<name>A0A2K2D370_BRADI</name>
<feature type="compositionally biased region" description="Basic and acidic residues" evidence="1">
    <location>
        <begin position="1"/>
        <end position="10"/>
    </location>
</feature>
<sequence length="175" mass="18739">MEARITDHHASNSHPPTKTPSPADLAFPETVPPSRSMMLSVPMPPPPSPRTILWRRFPTPPSSAVAIGHFPSRKVKTLKHALVCWLSSSAIKATGRVICAHFNVNQTLLQCSADQSAKPPINGSERQHAADSLCVLAAMSGRHGVPCPSVPSRHPSGRLDAAVPVLPQLSHRPNS</sequence>